<evidence type="ECO:0000313" key="1">
    <source>
        <dbReference type="EMBL" id="MBI4923018.1"/>
    </source>
</evidence>
<gene>
    <name evidence="1" type="ORF">HY834_14835</name>
</gene>
<protein>
    <submittedName>
        <fullName evidence="1">Uncharacterized protein</fullName>
    </submittedName>
</protein>
<dbReference type="EMBL" id="JACRAF010000041">
    <property type="protein sequence ID" value="MBI4923018.1"/>
    <property type="molecule type" value="Genomic_DNA"/>
</dbReference>
<name>A0A933NZR2_9HYPH</name>
<accession>A0A933NZR2</accession>
<evidence type="ECO:0000313" key="2">
    <source>
        <dbReference type="Proteomes" id="UP000782610"/>
    </source>
</evidence>
<dbReference type="Proteomes" id="UP000782610">
    <property type="component" value="Unassembled WGS sequence"/>
</dbReference>
<sequence length="81" mass="8908">MQLIASEYDAAGHLLSRTTVEFRDHVFTSVQVQHLAIGLEVVVFAGRRRTDYAPLHPQHGVAGHGLGLGAAKFFRRKGDPE</sequence>
<reference evidence="1" key="1">
    <citation type="submission" date="2020-07" db="EMBL/GenBank/DDBJ databases">
        <title>Huge and variable diversity of episymbiotic CPR bacteria and DPANN archaea in groundwater ecosystems.</title>
        <authorList>
            <person name="He C.Y."/>
            <person name="Keren R."/>
            <person name="Whittaker M."/>
            <person name="Farag I.F."/>
            <person name="Doudna J."/>
            <person name="Cate J.H.D."/>
            <person name="Banfield J.F."/>
        </authorList>
    </citation>
    <scope>NUCLEOTIDE SEQUENCE</scope>
    <source>
        <strain evidence="1">NC_groundwater_1586_Pr3_B-0.1um_66_15</strain>
    </source>
</reference>
<dbReference type="AlphaFoldDB" id="A0A933NZR2"/>
<organism evidence="1 2">
    <name type="scientific">Devosia nanyangense</name>
    <dbReference type="NCBI Taxonomy" id="1228055"/>
    <lineage>
        <taxon>Bacteria</taxon>
        <taxon>Pseudomonadati</taxon>
        <taxon>Pseudomonadota</taxon>
        <taxon>Alphaproteobacteria</taxon>
        <taxon>Hyphomicrobiales</taxon>
        <taxon>Devosiaceae</taxon>
        <taxon>Devosia</taxon>
    </lineage>
</organism>
<comment type="caution">
    <text evidence="1">The sequence shown here is derived from an EMBL/GenBank/DDBJ whole genome shotgun (WGS) entry which is preliminary data.</text>
</comment>
<proteinExistence type="predicted"/>